<dbReference type="AlphaFoldDB" id="A0A9P6MKA7"/>
<sequence>MLKLYHKAGVLVYILAFVATFTTKYPKQFSVLMFTLKAALALTVIEVFFADDLSDEQWKLLENSWKVLQMWMVIFVAYLKFTFASSTKEESSDESAQTQTTDDTNNNIDNNNGSNNNDSSSNTNEQSPLLPSVKSNEPKSAGVDS</sequence>
<organism evidence="3 4">
    <name type="scientific">Entomortierella chlamydospora</name>
    <dbReference type="NCBI Taxonomy" id="101097"/>
    <lineage>
        <taxon>Eukaryota</taxon>
        <taxon>Fungi</taxon>
        <taxon>Fungi incertae sedis</taxon>
        <taxon>Mucoromycota</taxon>
        <taxon>Mortierellomycotina</taxon>
        <taxon>Mortierellomycetes</taxon>
        <taxon>Mortierellales</taxon>
        <taxon>Mortierellaceae</taxon>
        <taxon>Entomortierella</taxon>
    </lineage>
</organism>
<keyword evidence="2" id="KW-0472">Membrane</keyword>
<dbReference type="EMBL" id="JAAAID010002602">
    <property type="protein sequence ID" value="KAG0006503.1"/>
    <property type="molecule type" value="Genomic_DNA"/>
</dbReference>
<feature type="region of interest" description="Disordered" evidence="1">
    <location>
        <begin position="88"/>
        <end position="145"/>
    </location>
</feature>
<comment type="caution">
    <text evidence="3">The sequence shown here is derived from an EMBL/GenBank/DDBJ whole genome shotgun (WGS) entry which is preliminary data.</text>
</comment>
<keyword evidence="2" id="KW-1133">Transmembrane helix</keyword>
<evidence type="ECO:0000313" key="3">
    <source>
        <dbReference type="EMBL" id="KAG0006503.1"/>
    </source>
</evidence>
<keyword evidence="2" id="KW-0812">Transmembrane</keyword>
<evidence type="ECO:0000313" key="4">
    <source>
        <dbReference type="Proteomes" id="UP000703661"/>
    </source>
</evidence>
<feature type="transmembrane region" description="Helical" evidence="2">
    <location>
        <begin position="6"/>
        <end position="22"/>
    </location>
</feature>
<name>A0A9P6MKA7_9FUNG</name>
<reference evidence="3" key="1">
    <citation type="journal article" date="2020" name="Fungal Divers.">
        <title>Resolving the Mortierellaceae phylogeny through synthesis of multi-gene phylogenetics and phylogenomics.</title>
        <authorList>
            <person name="Vandepol N."/>
            <person name="Liber J."/>
            <person name="Desiro A."/>
            <person name="Na H."/>
            <person name="Kennedy M."/>
            <person name="Barry K."/>
            <person name="Grigoriev I.V."/>
            <person name="Miller A.N."/>
            <person name="O'Donnell K."/>
            <person name="Stajich J.E."/>
            <person name="Bonito G."/>
        </authorList>
    </citation>
    <scope>NUCLEOTIDE SEQUENCE</scope>
    <source>
        <strain evidence="3">NRRL 2769</strain>
    </source>
</reference>
<keyword evidence="4" id="KW-1185">Reference proteome</keyword>
<protein>
    <submittedName>
        <fullName evidence="3">Uncharacterized protein</fullName>
    </submittedName>
</protein>
<feature type="non-terminal residue" evidence="3">
    <location>
        <position position="145"/>
    </location>
</feature>
<feature type="transmembrane region" description="Helical" evidence="2">
    <location>
        <begin position="29"/>
        <end position="50"/>
    </location>
</feature>
<accession>A0A9P6MKA7</accession>
<gene>
    <name evidence="3" type="ORF">BGZ80_005265</name>
</gene>
<dbReference type="Proteomes" id="UP000703661">
    <property type="component" value="Unassembled WGS sequence"/>
</dbReference>
<evidence type="ECO:0000256" key="1">
    <source>
        <dbReference type="SAM" id="MobiDB-lite"/>
    </source>
</evidence>
<evidence type="ECO:0000256" key="2">
    <source>
        <dbReference type="SAM" id="Phobius"/>
    </source>
</evidence>
<proteinExistence type="predicted"/>
<feature type="compositionally biased region" description="Polar residues" evidence="1">
    <location>
        <begin position="125"/>
        <end position="135"/>
    </location>
</feature>
<feature type="transmembrane region" description="Helical" evidence="2">
    <location>
        <begin position="70"/>
        <end position="87"/>
    </location>
</feature>
<feature type="compositionally biased region" description="Low complexity" evidence="1">
    <location>
        <begin position="100"/>
        <end position="124"/>
    </location>
</feature>